<dbReference type="InterPro" id="IPR050639">
    <property type="entry name" value="SSR_resolvase"/>
</dbReference>
<keyword evidence="2" id="KW-0238">DNA-binding</keyword>
<dbReference type="GO" id="GO:0015074">
    <property type="term" value="P:DNA integration"/>
    <property type="evidence" value="ECO:0007669"/>
    <property type="project" value="UniProtKB-KW"/>
</dbReference>
<dbReference type="Pfam" id="PF00239">
    <property type="entry name" value="Resolvase"/>
    <property type="match status" value="1"/>
</dbReference>
<dbReference type="Gene3D" id="3.40.50.1390">
    <property type="entry name" value="Resolvase, N-terminal catalytic domain"/>
    <property type="match status" value="1"/>
</dbReference>
<dbReference type="InterPro" id="IPR036162">
    <property type="entry name" value="Resolvase-like_N_sf"/>
</dbReference>
<dbReference type="PANTHER" id="PTHR30461:SF2">
    <property type="entry name" value="SERINE RECOMBINASE PINE-RELATED"/>
    <property type="match status" value="1"/>
</dbReference>
<dbReference type="PANTHER" id="PTHR30461">
    <property type="entry name" value="DNA-INVERTASE FROM LAMBDOID PROPHAGE"/>
    <property type="match status" value="1"/>
</dbReference>
<dbReference type="GO" id="GO:0003677">
    <property type="term" value="F:DNA binding"/>
    <property type="evidence" value="ECO:0007669"/>
    <property type="project" value="UniProtKB-KW"/>
</dbReference>
<evidence type="ECO:0000256" key="1">
    <source>
        <dbReference type="ARBA" id="ARBA00022908"/>
    </source>
</evidence>
<evidence type="ECO:0000313" key="7">
    <source>
        <dbReference type="EMBL" id="TIX48847.1"/>
    </source>
</evidence>
<sequence>MSYAVGYLRVSTGRQTLGIEAQRRAVDHFAHQHGYNLIGDRYYEEVESGSRDDRPELARALDLCRVYGATLIVARLDRLSRDAAFLLALRKENIAIRFVDLPSADEFIIGILAVVAEHERRLISQRTKEALAVKKAQGIKLGGHRGGTISPKASERSAAVRTAKAVKRARVTLGQVKGWQTMPTAQIAHRLNAMGIPTASGRGEWTYEKVRAAINHLEKAA</sequence>
<protein>
    <submittedName>
        <fullName evidence="7">Recombinase family protein</fullName>
    </submittedName>
</protein>
<dbReference type="InterPro" id="IPR006118">
    <property type="entry name" value="Recombinase_CS"/>
</dbReference>
<dbReference type="SUPFAM" id="SSF53041">
    <property type="entry name" value="Resolvase-like"/>
    <property type="match status" value="1"/>
</dbReference>
<dbReference type="Proteomes" id="UP000309389">
    <property type="component" value="Unassembled WGS sequence"/>
</dbReference>
<accession>A0A4V4U877</accession>
<dbReference type="PROSITE" id="PS51736">
    <property type="entry name" value="RECOMBINASES_3"/>
    <property type="match status" value="1"/>
</dbReference>
<name>A0A4V4U877_9SPHN</name>
<dbReference type="InterPro" id="IPR006119">
    <property type="entry name" value="Resolv_N"/>
</dbReference>
<dbReference type="RefSeq" id="WP_136694420.1">
    <property type="nucleotide sequence ID" value="NZ_SSHH01000004.1"/>
</dbReference>
<dbReference type="CDD" id="cd03768">
    <property type="entry name" value="SR_ResInv"/>
    <property type="match status" value="1"/>
</dbReference>
<keyword evidence="1" id="KW-0229">DNA integration</keyword>
<dbReference type="PROSITE" id="PS00397">
    <property type="entry name" value="RECOMBINASES_1"/>
    <property type="match status" value="1"/>
</dbReference>
<organism evidence="7 8">
    <name type="scientific">Alteraurantiacibacter aquimixticola</name>
    <dbReference type="NCBI Taxonomy" id="2489173"/>
    <lineage>
        <taxon>Bacteria</taxon>
        <taxon>Pseudomonadati</taxon>
        <taxon>Pseudomonadota</taxon>
        <taxon>Alphaproteobacteria</taxon>
        <taxon>Sphingomonadales</taxon>
        <taxon>Erythrobacteraceae</taxon>
        <taxon>Alteraurantiacibacter</taxon>
    </lineage>
</organism>
<keyword evidence="3" id="KW-0233">DNA recombination</keyword>
<dbReference type="EMBL" id="SSHH01000004">
    <property type="protein sequence ID" value="TIX48847.1"/>
    <property type="molecule type" value="Genomic_DNA"/>
</dbReference>
<dbReference type="OrthoDB" id="2290206at2"/>
<dbReference type="SMART" id="SM00857">
    <property type="entry name" value="Resolvase"/>
    <property type="match status" value="1"/>
</dbReference>
<evidence type="ECO:0000256" key="2">
    <source>
        <dbReference type="ARBA" id="ARBA00023125"/>
    </source>
</evidence>
<reference evidence="7 8" key="1">
    <citation type="submission" date="2019-04" db="EMBL/GenBank/DDBJ databases">
        <title>Altererythrobacter aquimixticola sp. nov., isolated from sediment of junction between the ocean and a freshwater spring.</title>
        <authorList>
            <person name="Yoon J.-H."/>
        </authorList>
    </citation>
    <scope>NUCLEOTIDE SEQUENCE [LARGE SCALE GENOMIC DNA]</scope>
    <source>
        <strain evidence="7 8">SSKS-13</strain>
    </source>
</reference>
<dbReference type="AlphaFoldDB" id="A0A4V4U877"/>
<feature type="active site" description="O-(5'-phospho-DNA)-serine intermediate" evidence="4 5">
    <location>
        <position position="11"/>
    </location>
</feature>
<comment type="caution">
    <text evidence="7">The sequence shown here is derived from an EMBL/GenBank/DDBJ whole genome shotgun (WGS) entry which is preliminary data.</text>
</comment>
<evidence type="ECO:0000256" key="5">
    <source>
        <dbReference type="PROSITE-ProRule" id="PRU10137"/>
    </source>
</evidence>
<evidence type="ECO:0000256" key="4">
    <source>
        <dbReference type="PIRSR" id="PIRSR606118-50"/>
    </source>
</evidence>
<dbReference type="GO" id="GO:0000150">
    <property type="term" value="F:DNA strand exchange activity"/>
    <property type="evidence" value="ECO:0007669"/>
    <property type="project" value="InterPro"/>
</dbReference>
<evidence type="ECO:0000313" key="8">
    <source>
        <dbReference type="Proteomes" id="UP000309389"/>
    </source>
</evidence>
<gene>
    <name evidence="7" type="ORF">E5222_13970</name>
</gene>
<proteinExistence type="predicted"/>
<keyword evidence="8" id="KW-1185">Reference proteome</keyword>
<evidence type="ECO:0000256" key="3">
    <source>
        <dbReference type="ARBA" id="ARBA00023172"/>
    </source>
</evidence>
<evidence type="ECO:0000259" key="6">
    <source>
        <dbReference type="PROSITE" id="PS51736"/>
    </source>
</evidence>
<feature type="domain" description="Resolvase/invertase-type recombinase catalytic" evidence="6">
    <location>
        <begin position="3"/>
        <end position="138"/>
    </location>
</feature>